<accession>A0ACC2MUM2</accession>
<evidence type="ECO:0000313" key="1">
    <source>
        <dbReference type="EMBL" id="KAJ8649512.1"/>
    </source>
</evidence>
<proteinExistence type="predicted"/>
<name>A0ACC2MUM2_PERAE</name>
<evidence type="ECO:0000313" key="2">
    <source>
        <dbReference type="Proteomes" id="UP001234297"/>
    </source>
</evidence>
<protein>
    <submittedName>
        <fullName evidence="1">Uncharacterized protein</fullName>
    </submittedName>
</protein>
<dbReference type="Proteomes" id="UP001234297">
    <property type="component" value="Chromosome 1"/>
</dbReference>
<organism evidence="1 2">
    <name type="scientific">Persea americana</name>
    <name type="common">Avocado</name>
    <dbReference type="NCBI Taxonomy" id="3435"/>
    <lineage>
        <taxon>Eukaryota</taxon>
        <taxon>Viridiplantae</taxon>
        <taxon>Streptophyta</taxon>
        <taxon>Embryophyta</taxon>
        <taxon>Tracheophyta</taxon>
        <taxon>Spermatophyta</taxon>
        <taxon>Magnoliopsida</taxon>
        <taxon>Magnoliidae</taxon>
        <taxon>Laurales</taxon>
        <taxon>Lauraceae</taxon>
        <taxon>Persea</taxon>
    </lineage>
</organism>
<gene>
    <name evidence="1" type="ORF">MRB53_002535</name>
</gene>
<dbReference type="EMBL" id="CM056809">
    <property type="protein sequence ID" value="KAJ8649512.1"/>
    <property type="molecule type" value="Genomic_DNA"/>
</dbReference>
<sequence>MSGLKIRGYAPDLSRAIAAGLMILSSNDKDFQGECAFLLGLQHVDIHGEGIVQSSIREKIIGIIEMNDRKPKYVKEYAPPLFEDNNIQKEESQDEEDESEDILRGFVESES</sequence>
<keyword evidence="2" id="KW-1185">Reference proteome</keyword>
<comment type="caution">
    <text evidence="1">The sequence shown here is derived from an EMBL/GenBank/DDBJ whole genome shotgun (WGS) entry which is preliminary data.</text>
</comment>
<reference evidence="1 2" key="1">
    <citation type="journal article" date="2022" name="Hortic Res">
        <title>A haplotype resolved chromosomal level avocado genome allows analysis of novel avocado genes.</title>
        <authorList>
            <person name="Nath O."/>
            <person name="Fletcher S.J."/>
            <person name="Hayward A."/>
            <person name="Shaw L.M."/>
            <person name="Masouleh A.K."/>
            <person name="Furtado A."/>
            <person name="Henry R.J."/>
            <person name="Mitter N."/>
        </authorList>
    </citation>
    <scope>NUCLEOTIDE SEQUENCE [LARGE SCALE GENOMIC DNA]</scope>
    <source>
        <strain evidence="2">cv. Hass</strain>
    </source>
</reference>